<evidence type="ECO:0000313" key="12">
    <source>
        <dbReference type="EMBL" id="KDR09387.1"/>
    </source>
</evidence>
<evidence type="ECO:0000256" key="7">
    <source>
        <dbReference type="ARBA" id="ARBA00023098"/>
    </source>
</evidence>
<dbReference type="Pfam" id="PF22924">
    <property type="entry name" value="ACOX_C_alpha1"/>
    <property type="match status" value="1"/>
</dbReference>
<name>A0A067QMG2_ZOONE</name>
<dbReference type="PIRSF" id="PIRSF000168">
    <property type="entry name" value="Acyl-CoA_oxidase"/>
    <property type="match status" value="1"/>
</dbReference>
<dbReference type="OMA" id="ITWSARD"/>
<evidence type="ECO:0000256" key="8">
    <source>
        <dbReference type="PIRSR" id="PIRSR000168-1"/>
    </source>
</evidence>
<dbReference type="InterPro" id="IPR012258">
    <property type="entry name" value="Acyl-CoA_oxidase"/>
</dbReference>
<dbReference type="InParanoid" id="A0A067QMG2"/>
<evidence type="ECO:0000256" key="2">
    <source>
        <dbReference type="ARBA" id="ARBA00006288"/>
    </source>
</evidence>
<feature type="domain" description="Acyl-CoA oxidase C-alpha1" evidence="11">
    <location>
        <begin position="301"/>
        <end position="454"/>
    </location>
</feature>
<dbReference type="AlphaFoldDB" id="A0A067QMG2"/>
<dbReference type="GO" id="GO:0055088">
    <property type="term" value="P:lipid homeostasis"/>
    <property type="evidence" value="ECO:0007669"/>
    <property type="project" value="TreeGrafter"/>
</dbReference>
<dbReference type="InterPro" id="IPR046373">
    <property type="entry name" value="Acyl-CoA_Oxase/DH_mid-dom_sf"/>
</dbReference>
<organism evidence="12 13">
    <name type="scientific">Zootermopsis nevadensis</name>
    <name type="common">Dampwood termite</name>
    <dbReference type="NCBI Taxonomy" id="136037"/>
    <lineage>
        <taxon>Eukaryota</taxon>
        <taxon>Metazoa</taxon>
        <taxon>Ecdysozoa</taxon>
        <taxon>Arthropoda</taxon>
        <taxon>Hexapoda</taxon>
        <taxon>Insecta</taxon>
        <taxon>Pterygota</taxon>
        <taxon>Neoptera</taxon>
        <taxon>Polyneoptera</taxon>
        <taxon>Dictyoptera</taxon>
        <taxon>Blattodea</taxon>
        <taxon>Blattoidea</taxon>
        <taxon>Termitoidae</taxon>
        <taxon>Termopsidae</taxon>
        <taxon>Zootermopsis</taxon>
    </lineage>
</organism>
<keyword evidence="7" id="KW-0443">Lipid metabolism</keyword>
<gene>
    <name evidence="12" type="ORF">L798_00955</name>
</gene>
<evidence type="ECO:0000256" key="4">
    <source>
        <dbReference type="ARBA" id="ARBA00022827"/>
    </source>
</evidence>
<evidence type="ECO:0000256" key="3">
    <source>
        <dbReference type="ARBA" id="ARBA00022630"/>
    </source>
</evidence>
<reference evidence="12 13" key="1">
    <citation type="journal article" date="2014" name="Nat. Commun.">
        <title>Molecular traces of alternative social organization in a termite genome.</title>
        <authorList>
            <person name="Terrapon N."/>
            <person name="Li C."/>
            <person name="Robertson H.M."/>
            <person name="Ji L."/>
            <person name="Meng X."/>
            <person name="Booth W."/>
            <person name="Chen Z."/>
            <person name="Childers C.P."/>
            <person name="Glastad K.M."/>
            <person name="Gokhale K."/>
            <person name="Gowin J."/>
            <person name="Gronenberg W."/>
            <person name="Hermansen R.A."/>
            <person name="Hu H."/>
            <person name="Hunt B.G."/>
            <person name="Huylmans A.K."/>
            <person name="Khalil S.M."/>
            <person name="Mitchell R.D."/>
            <person name="Munoz-Torres M.C."/>
            <person name="Mustard J.A."/>
            <person name="Pan H."/>
            <person name="Reese J.T."/>
            <person name="Scharf M.E."/>
            <person name="Sun F."/>
            <person name="Vogel H."/>
            <person name="Xiao J."/>
            <person name="Yang W."/>
            <person name="Yang Z."/>
            <person name="Yang Z."/>
            <person name="Zhou J."/>
            <person name="Zhu J."/>
            <person name="Brent C.S."/>
            <person name="Elsik C.G."/>
            <person name="Goodisman M.A."/>
            <person name="Liberles D.A."/>
            <person name="Roe R.M."/>
            <person name="Vargo E.L."/>
            <person name="Vilcinskas A."/>
            <person name="Wang J."/>
            <person name="Bornberg-Bauer E."/>
            <person name="Korb J."/>
            <person name="Zhang G."/>
            <person name="Liebig J."/>
        </authorList>
    </citation>
    <scope>NUCLEOTIDE SEQUENCE [LARGE SCALE GENOMIC DNA]</scope>
    <source>
        <tissue evidence="12">Whole organism</tissue>
    </source>
</reference>
<dbReference type="InterPro" id="IPR002655">
    <property type="entry name" value="Acyl-CoA_oxidase_C"/>
</dbReference>
<dbReference type="FunFam" id="1.20.140.10:FF:000007">
    <property type="entry name" value="Acyl-coenzyme A oxidase"/>
    <property type="match status" value="1"/>
</dbReference>
<dbReference type="GO" id="GO:0016402">
    <property type="term" value="F:pristanoyl-CoA oxidase activity"/>
    <property type="evidence" value="ECO:0007669"/>
    <property type="project" value="TreeGrafter"/>
</dbReference>
<accession>A0A067QMG2</accession>
<keyword evidence="3" id="KW-0285">Flavoprotein</keyword>
<evidence type="ECO:0000259" key="10">
    <source>
        <dbReference type="Pfam" id="PF01756"/>
    </source>
</evidence>
<feature type="active site" description="Proton acceptor" evidence="8">
    <location>
        <position position="439"/>
    </location>
</feature>
<protein>
    <submittedName>
        <fullName evidence="12">Peroxisomal acyl-coenzyme A oxidase 3</fullName>
    </submittedName>
</protein>
<evidence type="ECO:0000256" key="9">
    <source>
        <dbReference type="PIRSR" id="PIRSR000168-2"/>
    </source>
</evidence>
<dbReference type="PANTHER" id="PTHR10909:SF223">
    <property type="entry name" value="ACYL-COENZYME A OXIDASE"/>
    <property type="match status" value="1"/>
</dbReference>
<dbReference type="GO" id="GO:0005504">
    <property type="term" value="F:fatty acid binding"/>
    <property type="evidence" value="ECO:0007669"/>
    <property type="project" value="TreeGrafter"/>
</dbReference>
<dbReference type="FunFam" id="2.40.110.10:FF:000005">
    <property type="entry name" value="Acyl-coenzyme A oxidase"/>
    <property type="match status" value="1"/>
</dbReference>
<comment type="cofactor">
    <cofactor evidence="1">
        <name>FAD</name>
        <dbReference type="ChEBI" id="CHEBI:57692"/>
    </cofactor>
</comment>
<keyword evidence="6" id="KW-0560">Oxidoreductase</keyword>
<dbReference type="GO" id="GO:0033540">
    <property type="term" value="P:fatty acid beta-oxidation using acyl-CoA oxidase"/>
    <property type="evidence" value="ECO:0007669"/>
    <property type="project" value="TreeGrafter"/>
</dbReference>
<feature type="non-terminal residue" evidence="12">
    <location>
        <position position="647"/>
    </location>
</feature>
<proteinExistence type="inferred from homology"/>
<evidence type="ECO:0000313" key="13">
    <source>
        <dbReference type="Proteomes" id="UP000027135"/>
    </source>
</evidence>
<evidence type="ECO:0000256" key="1">
    <source>
        <dbReference type="ARBA" id="ARBA00001974"/>
    </source>
</evidence>
<keyword evidence="13" id="KW-1185">Reference proteome</keyword>
<dbReference type="InterPro" id="IPR036250">
    <property type="entry name" value="AcylCo_DH-like_C"/>
</dbReference>
<dbReference type="GO" id="GO:0071949">
    <property type="term" value="F:FAD binding"/>
    <property type="evidence" value="ECO:0007669"/>
    <property type="project" value="InterPro"/>
</dbReference>
<comment type="similarity">
    <text evidence="2">Belongs to the acyl-CoA oxidase family.</text>
</comment>
<dbReference type="Gene3D" id="1.20.140.10">
    <property type="entry name" value="Butyryl-CoA Dehydrogenase, subunit A, domain 3"/>
    <property type="match status" value="3"/>
</dbReference>
<dbReference type="SUPFAM" id="SSF56645">
    <property type="entry name" value="Acyl-CoA dehydrogenase NM domain-like"/>
    <property type="match status" value="1"/>
</dbReference>
<dbReference type="eggNOG" id="KOG0135">
    <property type="taxonomic scope" value="Eukaryota"/>
</dbReference>
<dbReference type="Pfam" id="PF01756">
    <property type="entry name" value="ACOX"/>
    <property type="match status" value="1"/>
</dbReference>
<dbReference type="EMBL" id="KK853247">
    <property type="protein sequence ID" value="KDR09387.1"/>
    <property type="molecule type" value="Genomic_DNA"/>
</dbReference>
<dbReference type="SUPFAM" id="SSF47203">
    <property type="entry name" value="Acyl-CoA dehydrogenase C-terminal domain-like"/>
    <property type="match status" value="2"/>
</dbReference>
<keyword evidence="4 9" id="KW-0274">FAD</keyword>
<dbReference type="PANTHER" id="PTHR10909">
    <property type="entry name" value="ELECTRON TRANSPORT OXIDOREDUCTASE"/>
    <property type="match status" value="1"/>
</dbReference>
<keyword evidence="5" id="KW-0276">Fatty acid metabolism</keyword>
<feature type="binding site" evidence="9">
    <location>
        <position position="157"/>
    </location>
    <ligand>
        <name>FAD</name>
        <dbReference type="ChEBI" id="CHEBI:57692"/>
    </ligand>
</feature>
<dbReference type="InterPro" id="IPR055060">
    <property type="entry name" value="ACOX_C_alpha1"/>
</dbReference>
<sequence length="647" mass="72595">MEQETDFIPNLPEGPLNIYRKQATFEWKKLKLVFDKPEVLKLKLKVWRTLESDILFHSSDTTLSVDEQKRLAMLQLIKYIQYRFYTDGVANNNYRKKTRTMMTLNEAMAALKLNMSVKFALGVSLFANAILTLGTERHLPLYEAAWCGEILSCIALTEVGHGSNTKRTRTTATYDPSTQEFVIHTPDFQAAKCWVGNLGKTCTYALLFAQLCTADGTCHGLHGFVTPVRDPTTLLPYPGIILGDLGEKNGLNGIDNGFIIFQQYRIPRESLLNRLSDVTVDGDYETTFTSPEQQLGAALETLSAARVGIMAEGTNACCSAVAIAVRYAAVRKQFGSTSDGTEFPIIEYQLHVSLLDSSCSVSSFYSVGARNLKVQLIRYRKNQCIFSNLLNDVNKLYNIRILSLNITMSLRKEQTEGVSEQASGLGDLRNNFDASVTYEGDNNVLVQQTSNWLLRQWNKVREGEEVASPYNTADFLSNAADILKKKFTGRDLQDVINHNFILNSYQWLICWLLQETHRRLCFSQEKGEDNFTARNNAQVFRARTLSLAYAENIALMYFWRRCISQSLDSAVQTVLVKLYTLYGLWCLDKHLTLLYQGGYATGSNLADLVKEGILQMCSQLKSEAVAVADSLAPPDFVLNSVIGKSDG</sequence>
<feature type="binding site" evidence="9">
    <location>
        <position position="196"/>
    </location>
    <ligand>
        <name>FAD</name>
        <dbReference type="ChEBI" id="CHEBI:57692"/>
    </ligand>
</feature>
<evidence type="ECO:0000256" key="5">
    <source>
        <dbReference type="ARBA" id="ARBA00022832"/>
    </source>
</evidence>
<feature type="domain" description="Acyl-CoA oxidase C-terminal" evidence="10">
    <location>
        <begin position="498"/>
        <end position="647"/>
    </location>
</feature>
<dbReference type="Proteomes" id="UP000027135">
    <property type="component" value="Unassembled WGS sequence"/>
</dbReference>
<evidence type="ECO:0000259" key="11">
    <source>
        <dbReference type="Pfam" id="PF22924"/>
    </source>
</evidence>
<dbReference type="GO" id="GO:0005777">
    <property type="term" value="C:peroxisome"/>
    <property type="evidence" value="ECO:0007669"/>
    <property type="project" value="InterPro"/>
</dbReference>
<dbReference type="STRING" id="136037.A0A067QMG2"/>
<evidence type="ECO:0000256" key="6">
    <source>
        <dbReference type="ARBA" id="ARBA00023002"/>
    </source>
</evidence>
<dbReference type="InterPro" id="IPR009100">
    <property type="entry name" value="AcylCoA_DH/oxidase_NM_dom_sf"/>
</dbReference>
<dbReference type="Gene3D" id="2.40.110.10">
    <property type="entry name" value="Butyryl-CoA Dehydrogenase, subunit A, domain 2"/>
    <property type="match status" value="1"/>
</dbReference>